<dbReference type="InterPro" id="IPR003776">
    <property type="entry name" value="YcaO-like_dom"/>
</dbReference>
<feature type="domain" description="YcaO" evidence="1">
    <location>
        <begin position="78"/>
        <end position="413"/>
    </location>
</feature>
<dbReference type="KEGG" id="mico:GDR74_17650"/>
<protein>
    <recommendedName>
        <fullName evidence="1">YcaO domain-containing protein</fullName>
    </recommendedName>
</protein>
<gene>
    <name evidence="2" type="ORF">GDR74_17650</name>
</gene>
<proteinExistence type="predicted"/>
<dbReference type="Proteomes" id="UP000325614">
    <property type="component" value="Chromosome"/>
</dbReference>
<dbReference type="Gene3D" id="3.30.1330.230">
    <property type="match status" value="2"/>
</dbReference>
<dbReference type="PANTHER" id="PTHR37809:SF1">
    <property type="entry name" value="RIBOSOMAL PROTEIN S12 METHYLTHIOTRANSFERASE ACCESSORY FACTOR YCAO"/>
    <property type="match status" value="1"/>
</dbReference>
<evidence type="ECO:0000313" key="3">
    <source>
        <dbReference type="Proteomes" id="UP000325614"/>
    </source>
</evidence>
<evidence type="ECO:0000259" key="1">
    <source>
        <dbReference type="PROSITE" id="PS51664"/>
    </source>
</evidence>
<dbReference type="AlphaFoldDB" id="A0A5P9K031"/>
<reference evidence="2 3" key="1">
    <citation type="submission" date="2019-10" db="EMBL/GenBank/DDBJ databases">
        <title>Isolation, Identification of Microvirga thermotolerans HR1, a novel thermophilic bacterium and Comparative Genomics of the genus Microvirga.</title>
        <authorList>
            <person name="Li J."/>
            <person name="Zhang W."/>
            <person name="Lin M."/>
            <person name="Wang J."/>
        </authorList>
    </citation>
    <scope>NUCLEOTIDE SEQUENCE [LARGE SCALE GENOMIC DNA]</scope>
    <source>
        <strain evidence="2 3">HR1</strain>
    </source>
</reference>
<evidence type="ECO:0000313" key="2">
    <source>
        <dbReference type="EMBL" id="QFU17889.1"/>
    </source>
</evidence>
<dbReference type="PROSITE" id="PS51664">
    <property type="entry name" value="YCAO"/>
    <property type="match status" value="1"/>
</dbReference>
<sequence>MVQDGGRSVPHAAPAGPKTFFQGTHRVCAPAETLARLRPSLGELGITRVADITGLDYVGIPVAISVRPLARGLTVQQGKGLTREAAKASAAMESVESHCAQLPRPPFLWSSVARLAPGDAVLPRHLLRRPLRRDASIPWMEGVDILRGRSVLVPEELVTTDFSVPQRPGHGRFLASSNGLAAGNTPAEAQLHALCELIERDALTLWRHMPPERRAARRIDLRTIEDEAAAELLRRYADARLDVAFWETTSDIGVPSFFCTVDDRAGRPPFLGRFGGGGCHPNAGVAACRALCEAAQSRLAFIHGAREDLPPGRYALVGWHENLERLIFDAGMQDGRAGRAPRARSFDGPSVEADLAAVAGRLETAGIGRIAVVDLTDPQVGIPCVRAVAPGLEGMDRNPAFRPGRRLGRRECR</sequence>
<name>A0A5P9K031_9HYPH</name>
<dbReference type="Pfam" id="PF02624">
    <property type="entry name" value="YcaO"/>
    <property type="match status" value="1"/>
</dbReference>
<organism evidence="2 3">
    <name type="scientific">Microvirga thermotolerans</name>
    <dbReference type="NCBI Taxonomy" id="2651334"/>
    <lineage>
        <taxon>Bacteria</taxon>
        <taxon>Pseudomonadati</taxon>
        <taxon>Pseudomonadota</taxon>
        <taxon>Alphaproteobacteria</taxon>
        <taxon>Hyphomicrobiales</taxon>
        <taxon>Methylobacteriaceae</taxon>
        <taxon>Microvirga</taxon>
    </lineage>
</organism>
<dbReference type="PANTHER" id="PTHR37809">
    <property type="entry name" value="RIBOSOMAL PROTEIN S12 METHYLTHIOTRANSFERASE ACCESSORY FACTOR YCAO"/>
    <property type="match status" value="1"/>
</dbReference>
<dbReference type="NCBIfam" id="TIGR00702">
    <property type="entry name" value="YcaO-type kinase domain"/>
    <property type="match status" value="1"/>
</dbReference>
<dbReference type="EMBL" id="CP045423">
    <property type="protein sequence ID" value="QFU17889.1"/>
    <property type="molecule type" value="Genomic_DNA"/>
</dbReference>
<keyword evidence="3" id="KW-1185">Reference proteome</keyword>
<accession>A0A5P9K031</accession>